<dbReference type="AlphaFoldDB" id="A0A915DA25"/>
<dbReference type="InterPro" id="IPR035892">
    <property type="entry name" value="C2_domain_sf"/>
</dbReference>
<organism evidence="2 3">
    <name type="scientific">Ditylenchus dipsaci</name>
    <dbReference type="NCBI Taxonomy" id="166011"/>
    <lineage>
        <taxon>Eukaryota</taxon>
        <taxon>Metazoa</taxon>
        <taxon>Ecdysozoa</taxon>
        <taxon>Nematoda</taxon>
        <taxon>Chromadorea</taxon>
        <taxon>Rhabditida</taxon>
        <taxon>Tylenchina</taxon>
        <taxon>Tylenchomorpha</taxon>
        <taxon>Sphaerularioidea</taxon>
        <taxon>Anguinidae</taxon>
        <taxon>Anguininae</taxon>
        <taxon>Ditylenchus</taxon>
    </lineage>
</organism>
<dbReference type="InterPro" id="IPR000008">
    <property type="entry name" value="C2_dom"/>
</dbReference>
<evidence type="ECO:0000313" key="3">
    <source>
        <dbReference type="WBParaSite" id="jg17436"/>
    </source>
</evidence>
<feature type="domain" description="C2" evidence="1">
    <location>
        <begin position="1"/>
        <end position="109"/>
    </location>
</feature>
<name>A0A915DA25_9BILA</name>
<proteinExistence type="predicted"/>
<evidence type="ECO:0000259" key="1">
    <source>
        <dbReference type="PROSITE" id="PS50004"/>
    </source>
</evidence>
<dbReference type="SUPFAM" id="SSF49562">
    <property type="entry name" value="C2 domain (Calcium/lipid-binding domain, CaLB)"/>
    <property type="match status" value="1"/>
</dbReference>
<protein>
    <submittedName>
        <fullName evidence="3">C2 domain-containing protein</fullName>
    </submittedName>
</protein>
<dbReference type="PROSITE" id="PS50004">
    <property type="entry name" value="C2"/>
    <property type="match status" value="1"/>
</dbReference>
<accession>A0A915DA25</accession>
<evidence type="ECO:0000313" key="2">
    <source>
        <dbReference type="Proteomes" id="UP000887574"/>
    </source>
</evidence>
<dbReference type="Gene3D" id="2.60.40.150">
    <property type="entry name" value="C2 domain"/>
    <property type="match status" value="1"/>
</dbReference>
<dbReference type="Pfam" id="PF00168">
    <property type="entry name" value="C2"/>
    <property type="match status" value="1"/>
</dbReference>
<sequence>MCQRPAPRRKKWSSRPYVSVQLAALDNTSPKMPTKGKQKTSVVNSSLNPYFDAQLHFDVTQTELQKYKLQMVVKDDLNYGALSKPPVLGLVEISLQNFDPKKVIANQWISLVQSTVK</sequence>
<dbReference type="WBParaSite" id="jg17436">
    <property type="protein sequence ID" value="jg17436"/>
    <property type="gene ID" value="jg17436"/>
</dbReference>
<dbReference type="Proteomes" id="UP000887574">
    <property type="component" value="Unplaced"/>
</dbReference>
<reference evidence="3" key="1">
    <citation type="submission" date="2022-11" db="UniProtKB">
        <authorList>
            <consortium name="WormBaseParasite"/>
        </authorList>
    </citation>
    <scope>IDENTIFICATION</scope>
</reference>
<keyword evidence="2" id="KW-1185">Reference proteome</keyword>